<reference evidence="1 2" key="1">
    <citation type="submission" date="2017-01" db="EMBL/GenBank/DDBJ databases">
        <title>Novel large sulfur bacteria in the metagenomes of groundwater-fed chemosynthetic microbial mats in the Lake Huron basin.</title>
        <authorList>
            <person name="Sharrar A.M."/>
            <person name="Flood B.E."/>
            <person name="Bailey J.V."/>
            <person name="Jones D.S."/>
            <person name="Biddanda B."/>
            <person name="Ruberg S.A."/>
            <person name="Marcus D.N."/>
            <person name="Dick G.J."/>
        </authorList>
    </citation>
    <scope>NUCLEOTIDE SEQUENCE [LARGE SCALE GENOMIC DNA]</scope>
    <source>
        <strain evidence="1">A8</strain>
    </source>
</reference>
<dbReference type="EMBL" id="MTEJ01000175">
    <property type="protein sequence ID" value="OQX08409.1"/>
    <property type="molecule type" value="Genomic_DNA"/>
</dbReference>
<sequence length="96" mass="10801">MTRLSADALPLPDLKDGVSRARWMKGEFCKGILYVNASPSMVDIEHVDAVVKFRISIGYTYGCTVDDGVYYVALAAPRDTSIVEMKDDFRYAKRFI</sequence>
<dbReference type="AlphaFoldDB" id="A0A1Y1QL85"/>
<comment type="caution">
    <text evidence="1">The sequence shown here is derived from an EMBL/GenBank/DDBJ whole genome shotgun (WGS) entry which is preliminary data.</text>
</comment>
<evidence type="ECO:0000313" key="2">
    <source>
        <dbReference type="Proteomes" id="UP000192491"/>
    </source>
</evidence>
<dbReference type="Proteomes" id="UP000192491">
    <property type="component" value="Unassembled WGS sequence"/>
</dbReference>
<accession>A0A1Y1QL85</accession>
<protein>
    <submittedName>
        <fullName evidence="1">Uncharacterized protein</fullName>
    </submittedName>
</protein>
<proteinExistence type="predicted"/>
<evidence type="ECO:0000313" key="1">
    <source>
        <dbReference type="EMBL" id="OQX08409.1"/>
    </source>
</evidence>
<organism evidence="1 2">
    <name type="scientific">Thiothrix lacustris</name>
    <dbReference type="NCBI Taxonomy" id="525917"/>
    <lineage>
        <taxon>Bacteria</taxon>
        <taxon>Pseudomonadati</taxon>
        <taxon>Pseudomonadota</taxon>
        <taxon>Gammaproteobacteria</taxon>
        <taxon>Thiotrichales</taxon>
        <taxon>Thiotrichaceae</taxon>
        <taxon>Thiothrix</taxon>
    </lineage>
</organism>
<name>A0A1Y1QL85_9GAMM</name>
<gene>
    <name evidence="1" type="ORF">BWK73_25410</name>
</gene>